<evidence type="ECO:0000256" key="13">
    <source>
        <dbReference type="RuleBase" id="RU000461"/>
    </source>
</evidence>
<comment type="similarity">
    <text evidence="3 13">Belongs to the cytochrome P450 family.</text>
</comment>
<keyword evidence="9 12" id="KW-0408">Iron</keyword>
<evidence type="ECO:0000256" key="8">
    <source>
        <dbReference type="ARBA" id="ARBA00023002"/>
    </source>
</evidence>
<keyword evidence="7" id="KW-1133">Transmembrane helix</keyword>
<dbReference type="SUPFAM" id="SSF48264">
    <property type="entry name" value="Cytochrome P450"/>
    <property type="match status" value="1"/>
</dbReference>
<dbReference type="PROSITE" id="PS00086">
    <property type="entry name" value="CYTOCHROME_P450"/>
    <property type="match status" value="1"/>
</dbReference>
<keyword evidence="5" id="KW-0812">Transmembrane</keyword>
<evidence type="ECO:0000256" key="3">
    <source>
        <dbReference type="ARBA" id="ARBA00010617"/>
    </source>
</evidence>
<evidence type="ECO:0000256" key="12">
    <source>
        <dbReference type="PIRSR" id="PIRSR602401-1"/>
    </source>
</evidence>
<dbReference type="PANTHER" id="PTHR47953">
    <property type="entry name" value="OS08G0105600 PROTEIN"/>
    <property type="match status" value="1"/>
</dbReference>
<evidence type="ECO:0000256" key="1">
    <source>
        <dbReference type="ARBA" id="ARBA00001971"/>
    </source>
</evidence>
<sequence>MVVKIAWKRSKTNHSTLNLPPGPWKLPIIGNIHQFVGSLPHRALRDMAKKHGPFDAPSTWRSFHHCGFNSRACQRGSTINLTEKIFKTTYGITSRAAFGKKCKDQEKFISVMKEAGEAAAGFNIIDVFPSVKLLHLISGVSTKLEKMHQEVDRIMGNIINEHIEQKATKADDKDAGAEDLVDVLLKFHHEHSGDNEFSLTISNIKAVIMDILGAGSETSAITVDWAMSELIKNPRVMKKAQAERDVNLNGYDIPIKTKVIVNAWAIGRDPKYWTESEKFYPERFLDSSIDYKGTNFEYIPFGAGRRICPGITFGLANVELPLALYLYHFDWKLPNGMKNEDLDMTEAFGTTVRRKDDLQLIPIAYHRLPAV</sequence>
<dbReference type="GO" id="GO:0004497">
    <property type="term" value="F:monooxygenase activity"/>
    <property type="evidence" value="ECO:0007669"/>
    <property type="project" value="UniProtKB-KW"/>
</dbReference>
<evidence type="ECO:0000256" key="7">
    <source>
        <dbReference type="ARBA" id="ARBA00022989"/>
    </source>
</evidence>
<proteinExistence type="inferred from homology"/>
<keyword evidence="10 13" id="KW-0503">Monooxygenase</keyword>
<dbReference type="InterPro" id="IPR052306">
    <property type="entry name" value="CYP450_71D"/>
</dbReference>
<dbReference type="AlphaFoldDB" id="A0A2N9FSF0"/>
<protein>
    <submittedName>
        <fullName evidence="14">Uncharacterized protein</fullName>
    </submittedName>
</protein>
<dbReference type="InterPro" id="IPR001128">
    <property type="entry name" value="Cyt_P450"/>
</dbReference>
<comment type="cofactor">
    <cofactor evidence="1 12">
        <name>heme</name>
        <dbReference type="ChEBI" id="CHEBI:30413"/>
    </cofactor>
</comment>
<feature type="binding site" description="axial binding residue" evidence="12">
    <location>
        <position position="308"/>
    </location>
    <ligand>
        <name>heme</name>
        <dbReference type="ChEBI" id="CHEBI:30413"/>
    </ligand>
    <ligandPart>
        <name>Fe</name>
        <dbReference type="ChEBI" id="CHEBI:18248"/>
    </ligandPart>
</feature>
<evidence type="ECO:0000313" key="14">
    <source>
        <dbReference type="EMBL" id="SPC89879.1"/>
    </source>
</evidence>
<keyword evidence="6 12" id="KW-0479">Metal-binding</keyword>
<keyword evidence="11" id="KW-0472">Membrane</keyword>
<comment type="subcellular location">
    <subcellularLocation>
        <location evidence="2">Membrane</location>
        <topology evidence="2">Single-pass membrane protein</topology>
    </subcellularLocation>
</comment>
<evidence type="ECO:0000256" key="4">
    <source>
        <dbReference type="ARBA" id="ARBA00022617"/>
    </source>
</evidence>
<dbReference type="PRINTS" id="PR00385">
    <property type="entry name" value="P450"/>
</dbReference>
<dbReference type="PANTHER" id="PTHR47953:SF19">
    <property type="entry name" value="OS06G0641600 PROTEIN"/>
    <property type="match status" value="1"/>
</dbReference>
<evidence type="ECO:0000256" key="5">
    <source>
        <dbReference type="ARBA" id="ARBA00022692"/>
    </source>
</evidence>
<dbReference type="GO" id="GO:0005506">
    <property type="term" value="F:iron ion binding"/>
    <property type="evidence" value="ECO:0007669"/>
    <property type="project" value="InterPro"/>
</dbReference>
<dbReference type="InterPro" id="IPR002401">
    <property type="entry name" value="Cyt_P450_E_grp-I"/>
</dbReference>
<evidence type="ECO:0000256" key="9">
    <source>
        <dbReference type="ARBA" id="ARBA00023004"/>
    </source>
</evidence>
<dbReference type="Pfam" id="PF00067">
    <property type="entry name" value="p450"/>
    <property type="match status" value="1"/>
</dbReference>
<evidence type="ECO:0000256" key="11">
    <source>
        <dbReference type="ARBA" id="ARBA00023136"/>
    </source>
</evidence>
<dbReference type="InterPro" id="IPR036396">
    <property type="entry name" value="Cyt_P450_sf"/>
</dbReference>
<dbReference type="GO" id="GO:0016705">
    <property type="term" value="F:oxidoreductase activity, acting on paired donors, with incorporation or reduction of molecular oxygen"/>
    <property type="evidence" value="ECO:0007669"/>
    <property type="project" value="InterPro"/>
</dbReference>
<dbReference type="GO" id="GO:0016020">
    <property type="term" value="C:membrane"/>
    <property type="evidence" value="ECO:0007669"/>
    <property type="project" value="UniProtKB-SubCell"/>
</dbReference>
<keyword evidence="4 12" id="KW-0349">Heme</keyword>
<accession>A0A2N9FSF0</accession>
<gene>
    <name evidence="14" type="ORF">FSB_LOCUS17761</name>
</gene>
<evidence type="ECO:0000256" key="2">
    <source>
        <dbReference type="ARBA" id="ARBA00004167"/>
    </source>
</evidence>
<evidence type="ECO:0000256" key="10">
    <source>
        <dbReference type="ARBA" id="ARBA00023033"/>
    </source>
</evidence>
<dbReference type="EMBL" id="OIVN01001103">
    <property type="protein sequence ID" value="SPC89879.1"/>
    <property type="molecule type" value="Genomic_DNA"/>
</dbReference>
<name>A0A2N9FSF0_FAGSY</name>
<reference evidence="14" key="1">
    <citation type="submission" date="2018-02" db="EMBL/GenBank/DDBJ databases">
        <authorList>
            <person name="Cohen D.B."/>
            <person name="Kent A.D."/>
        </authorList>
    </citation>
    <scope>NUCLEOTIDE SEQUENCE</scope>
</reference>
<organism evidence="14">
    <name type="scientific">Fagus sylvatica</name>
    <name type="common">Beechnut</name>
    <dbReference type="NCBI Taxonomy" id="28930"/>
    <lineage>
        <taxon>Eukaryota</taxon>
        <taxon>Viridiplantae</taxon>
        <taxon>Streptophyta</taxon>
        <taxon>Embryophyta</taxon>
        <taxon>Tracheophyta</taxon>
        <taxon>Spermatophyta</taxon>
        <taxon>Magnoliopsida</taxon>
        <taxon>eudicotyledons</taxon>
        <taxon>Gunneridae</taxon>
        <taxon>Pentapetalae</taxon>
        <taxon>rosids</taxon>
        <taxon>fabids</taxon>
        <taxon>Fagales</taxon>
        <taxon>Fagaceae</taxon>
        <taxon>Fagus</taxon>
    </lineage>
</organism>
<dbReference type="GO" id="GO:0020037">
    <property type="term" value="F:heme binding"/>
    <property type="evidence" value="ECO:0007669"/>
    <property type="project" value="InterPro"/>
</dbReference>
<evidence type="ECO:0000256" key="6">
    <source>
        <dbReference type="ARBA" id="ARBA00022723"/>
    </source>
</evidence>
<keyword evidence="8 13" id="KW-0560">Oxidoreductase</keyword>
<dbReference type="Gene3D" id="1.10.630.10">
    <property type="entry name" value="Cytochrome P450"/>
    <property type="match status" value="2"/>
</dbReference>
<dbReference type="PRINTS" id="PR00463">
    <property type="entry name" value="EP450I"/>
</dbReference>
<dbReference type="InterPro" id="IPR017972">
    <property type="entry name" value="Cyt_P450_CS"/>
</dbReference>